<reference evidence="11" key="1">
    <citation type="journal article" date="2012" name="PLoS Genet.">
        <title>The genomes of the fungal plant pathogens Cladosporium fulvum and Dothistroma septosporum reveal adaptation to different hosts and lifestyles but also signatures of common ancestry.</title>
        <authorList>
            <person name="de Wit P.J.G.M."/>
            <person name="van der Burgt A."/>
            <person name="Oekmen B."/>
            <person name="Stergiopoulos I."/>
            <person name="Abd-Elsalam K.A."/>
            <person name="Aerts A.L."/>
            <person name="Bahkali A.H."/>
            <person name="Beenen H.G."/>
            <person name="Chettri P."/>
            <person name="Cox M.P."/>
            <person name="Datema E."/>
            <person name="de Vries R.P."/>
            <person name="Dhillon B."/>
            <person name="Ganley A.R."/>
            <person name="Griffiths S.A."/>
            <person name="Guo Y."/>
            <person name="Hamelin R.C."/>
            <person name="Henrissat B."/>
            <person name="Kabir M.S."/>
            <person name="Jashni M.K."/>
            <person name="Kema G."/>
            <person name="Klaubauf S."/>
            <person name="Lapidus A."/>
            <person name="Levasseur A."/>
            <person name="Lindquist E."/>
            <person name="Mehrabi R."/>
            <person name="Ohm R.A."/>
            <person name="Owen T.J."/>
            <person name="Salamov A."/>
            <person name="Schwelm A."/>
            <person name="Schijlen E."/>
            <person name="Sun H."/>
            <person name="van den Burg H.A."/>
            <person name="van Ham R.C.H.J."/>
            <person name="Zhang S."/>
            <person name="Goodwin S.B."/>
            <person name="Grigoriev I.V."/>
            <person name="Collemare J."/>
            <person name="Bradshaw R.E."/>
        </authorList>
    </citation>
    <scope>NUCLEOTIDE SEQUENCE [LARGE SCALE GENOMIC DNA]</scope>
    <source>
        <strain evidence="11">NZE10 / CBS 128990</strain>
    </source>
</reference>
<organism evidence="10 11">
    <name type="scientific">Dothistroma septosporum (strain NZE10 / CBS 128990)</name>
    <name type="common">Red band needle blight fungus</name>
    <name type="synonym">Mycosphaerella pini</name>
    <dbReference type="NCBI Taxonomy" id="675120"/>
    <lineage>
        <taxon>Eukaryota</taxon>
        <taxon>Fungi</taxon>
        <taxon>Dikarya</taxon>
        <taxon>Ascomycota</taxon>
        <taxon>Pezizomycotina</taxon>
        <taxon>Dothideomycetes</taxon>
        <taxon>Dothideomycetidae</taxon>
        <taxon>Mycosphaerellales</taxon>
        <taxon>Mycosphaerellaceae</taxon>
        <taxon>Dothistroma</taxon>
    </lineage>
</organism>
<sequence>MATTSNAAPGATTATFDHAANGDEKLSPGIAAGSMPPSSQRSSGQHKDEEVLPAGLFHQPTHHEVDIEDYFRGPRDVNRHSKWPSFMRMHGSILPKMIVPLSFVAGWTTLIVLISRLVHSIEIQSTLLTVLGFVVGLALSFRSTTAYERFSEGRRYWSLLILTSRNLARLIWVHARERHDVSPELGKSDLLAKLAALQLVNAFAVSLKHRLRFEPSTDYPDLAPLLVNLRTLAGEADQTHLHMRKHSRAKSIGQYLGIPMAESNPRKLLKKTKENLGNTPLEVLTYLSAYAEEIMQNKTLSIGCQQSQIMTLLATMTDVLTNVERVVNTPLPVAYSISIAQITWAYVLALPFQLVTYLDWVAIPGTIIAGYIILGLAQIGRELENPFGMDVNDLPLDQYCSELANDIDALTSMPAPLNVEDWTKDRGSKVLWPLSQMEYKAWQNRTVPEIRAALRAKAASRDVKTDRMNTFVESVGLTQNSV</sequence>
<keyword evidence="7 9" id="KW-0472">Membrane</keyword>
<evidence type="ECO:0000256" key="4">
    <source>
        <dbReference type="ARBA" id="ARBA00022692"/>
    </source>
</evidence>
<dbReference type="GO" id="GO:0005254">
    <property type="term" value="F:chloride channel activity"/>
    <property type="evidence" value="ECO:0007669"/>
    <property type="project" value="InterPro"/>
</dbReference>
<dbReference type="PANTHER" id="PTHR33281:SF19">
    <property type="entry name" value="VOLTAGE-DEPENDENT ANION CHANNEL-FORMING PROTEIN YNEE"/>
    <property type="match status" value="1"/>
</dbReference>
<feature type="transmembrane region" description="Helical" evidence="9">
    <location>
        <begin position="123"/>
        <end position="144"/>
    </location>
</feature>
<dbReference type="AlphaFoldDB" id="N1PFR7"/>
<keyword evidence="5 9" id="KW-1133">Transmembrane helix</keyword>
<evidence type="ECO:0000256" key="3">
    <source>
        <dbReference type="ARBA" id="ARBA00022475"/>
    </source>
</evidence>
<evidence type="ECO:0000256" key="5">
    <source>
        <dbReference type="ARBA" id="ARBA00022989"/>
    </source>
</evidence>
<reference evidence="10 11" key="2">
    <citation type="journal article" date="2012" name="PLoS Pathog.">
        <title>Diverse lifestyles and strategies of plant pathogenesis encoded in the genomes of eighteen Dothideomycetes fungi.</title>
        <authorList>
            <person name="Ohm R.A."/>
            <person name="Feau N."/>
            <person name="Henrissat B."/>
            <person name="Schoch C.L."/>
            <person name="Horwitz B.A."/>
            <person name="Barry K.W."/>
            <person name="Condon B.J."/>
            <person name="Copeland A.C."/>
            <person name="Dhillon B."/>
            <person name="Glaser F."/>
            <person name="Hesse C.N."/>
            <person name="Kosti I."/>
            <person name="LaButti K."/>
            <person name="Lindquist E.A."/>
            <person name="Lucas S."/>
            <person name="Salamov A.A."/>
            <person name="Bradshaw R.E."/>
            <person name="Ciuffetti L."/>
            <person name="Hamelin R.C."/>
            <person name="Kema G.H.J."/>
            <person name="Lawrence C."/>
            <person name="Scott J.A."/>
            <person name="Spatafora J.W."/>
            <person name="Turgeon B.G."/>
            <person name="de Wit P.J.G.M."/>
            <person name="Zhong S."/>
            <person name="Goodwin S.B."/>
            <person name="Grigoriev I.V."/>
        </authorList>
    </citation>
    <scope>NUCLEOTIDE SEQUENCE [LARGE SCALE GENOMIC DNA]</scope>
    <source>
        <strain evidence="11">NZE10 / CBS 128990</strain>
    </source>
</reference>
<dbReference type="OMA" id="MTDGHSA"/>
<evidence type="ECO:0000256" key="6">
    <source>
        <dbReference type="ARBA" id="ARBA00023065"/>
    </source>
</evidence>
<dbReference type="GO" id="GO:0005886">
    <property type="term" value="C:plasma membrane"/>
    <property type="evidence" value="ECO:0007669"/>
    <property type="project" value="UniProtKB-SubCell"/>
</dbReference>
<evidence type="ECO:0000256" key="9">
    <source>
        <dbReference type="SAM" id="Phobius"/>
    </source>
</evidence>
<gene>
    <name evidence="10" type="ORF">DOTSEDRAFT_73771</name>
</gene>
<dbReference type="Proteomes" id="UP000016933">
    <property type="component" value="Unassembled WGS sequence"/>
</dbReference>
<keyword evidence="3" id="KW-1003">Cell membrane</keyword>
<dbReference type="STRING" id="675120.N1PFR7"/>
<dbReference type="EMBL" id="KB446542">
    <property type="protein sequence ID" value="EME41463.1"/>
    <property type="molecule type" value="Genomic_DNA"/>
</dbReference>
<keyword evidence="11" id="KW-1185">Reference proteome</keyword>
<evidence type="ECO:0000256" key="2">
    <source>
        <dbReference type="ARBA" id="ARBA00022448"/>
    </source>
</evidence>
<feature type="transmembrane region" description="Helical" evidence="9">
    <location>
        <begin position="97"/>
        <end position="117"/>
    </location>
</feature>
<dbReference type="PANTHER" id="PTHR33281">
    <property type="entry name" value="UPF0187 PROTEIN YNEE"/>
    <property type="match status" value="1"/>
</dbReference>
<dbReference type="InterPro" id="IPR044669">
    <property type="entry name" value="YneE/VCCN1/2-like"/>
</dbReference>
<evidence type="ECO:0000256" key="1">
    <source>
        <dbReference type="ARBA" id="ARBA00004651"/>
    </source>
</evidence>
<evidence type="ECO:0000256" key="8">
    <source>
        <dbReference type="SAM" id="MobiDB-lite"/>
    </source>
</evidence>
<feature type="compositionally biased region" description="Polar residues" evidence="8">
    <location>
        <begin position="1"/>
        <end position="15"/>
    </location>
</feature>
<keyword evidence="4 9" id="KW-0812">Transmembrane</keyword>
<feature type="transmembrane region" description="Helical" evidence="9">
    <location>
        <begin position="360"/>
        <end position="379"/>
    </location>
</feature>
<dbReference type="OrthoDB" id="1368at2759"/>
<feature type="region of interest" description="Disordered" evidence="8">
    <location>
        <begin position="1"/>
        <end position="48"/>
    </location>
</feature>
<evidence type="ECO:0000313" key="11">
    <source>
        <dbReference type="Proteomes" id="UP000016933"/>
    </source>
</evidence>
<feature type="transmembrane region" description="Helical" evidence="9">
    <location>
        <begin position="333"/>
        <end position="354"/>
    </location>
</feature>
<protein>
    <submittedName>
        <fullName evidence="10">Uncharacterized protein</fullName>
    </submittedName>
</protein>
<dbReference type="Pfam" id="PF25539">
    <property type="entry name" value="Bestrophin_2"/>
    <property type="match status" value="1"/>
</dbReference>
<keyword evidence="6" id="KW-0406">Ion transport</keyword>
<proteinExistence type="predicted"/>
<dbReference type="eggNOG" id="ENOG502RZS9">
    <property type="taxonomic scope" value="Eukaryota"/>
</dbReference>
<comment type="subcellular location">
    <subcellularLocation>
        <location evidence="1">Cell membrane</location>
        <topology evidence="1">Multi-pass membrane protein</topology>
    </subcellularLocation>
</comment>
<keyword evidence="2" id="KW-0813">Transport</keyword>
<name>N1PFR7_DOTSN</name>
<accession>N1PFR7</accession>
<dbReference type="HOGENOM" id="CLU_029790_1_0_1"/>
<evidence type="ECO:0000313" key="10">
    <source>
        <dbReference type="EMBL" id="EME41463.1"/>
    </source>
</evidence>
<evidence type="ECO:0000256" key="7">
    <source>
        <dbReference type="ARBA" id="ARBA00023136"/>
    </source>
</evidence>